<reference evidence="1" key="1">
    <citation type="submission" date="2020-01" db="EMBL/GenBank/DDBJ databases">
        <title>Identification and distribution of gene clusters putatively required for synthesis of sphingolipid metabolism inhibitors in phylogenetically diverse species of the filamentous fungus Fusarium.</title>
        <authorList>
            <person name="Kim H.-S."/>
            <person name="Busman M."/>
            <person name="Brown D.W."/>
            <person name="Divon H."/>
            <person name="Uhlig S."/>
            <person name="Proctor R.H."/>
        </authorList>
    </citation>
    <scope>NUCLEOTIDE SEQUENCE</scope>
    <source>
        <strain evidence="1">NRRL 53441</strain>
    </source>
</reference>
<dbReference type="OrthoDB" id="648861at2759"/>
<dbReference type="AlphaFoldDB" id="A0A8H4K434"/>
<dbReference type="Proteomes" id="UP000605986">
    <property type="component" value="Unassembled WGS sequence"/>
</dbReference>
<gene>
    <name evidence="1" type="ORF">F53441_11754</name>
</gene>
<dbReference type="EMBL" id="JAADJG010000598">
    <property type="protein sequence ID" value="KAF4442468.1"/>
    <property type="molecule type" value="Genomic_DNA"/>
</dbReference>
<evidence type="ECO:0000313" key="2">
    <source>
        <dbReference type="Proteomes" id="UP000605986"/>
    </source>
</evidence>
<accession>A0A8H4K434</accession>
<proteinExistence type="predicted"/>
<evidence type="ECO:0000313" key="1">
    <source>
        <dbReference type="EMBL" id="KAF4442468.1"/>
    </source>
</evidence>
<sequence length="392" mass="44251">MVLSYGKLWPWSCFSYIHANIASQYPGVMRSFIAVANMELRAKDLLIAQEAADPIGSLERASRLGASAAVHYTQALKDLSSLLDHICQTAQQSCDIDALFVMWFLIMRYEACDSETTGASLLHLDGIRLFLRPYLQDDEQMSEKKLPCIAQAMLLYTLYLDADSATGNMNSGQFCLDFLSRDAHDYISHEHLFLSVRSALPKIWGEQYPVSELLDDLENYRPLRLYHLCQGAKLELLRLARSTTHDGYNDLRKLWRHIENFGDEFADILLLAKKIPSSGGKRLMWTVYSAALDFHALQILCSSLDAYNETPFKPEPSLSYIFTVATKALEEDSRQVYRFMWSLSVALSKSQGNQSWLSAQLTRARVLLPRFGVPGLILEQCGGLHIGNEGSQ</sequence>
<keyword evidence="2" id="KW-1185">Reference proteome</keyword>
<name>A0A8H4K434_9HYPO</name>
<comment type="caution">
    <text evidence="1">The sequence shown here is derived from an EMBL/GenBank/DDBJ whole genome shotgun (WGS) entry which is preliminary data.</text>
</comment>
<protein>
    <submittedName>
        <fullName evidence="1">Putative transcriptional regulatory protein C15D4.02</fullName>
    </submittedName>
</protein>
<organism evidence="1 2">
    <name type="scientific">Fusarium austroafricanum</name>
    <dbReference type="NCBI Taxonomy" id="2364996"/>
    <lineage>
        <taxon>Eukaryota</taxon>
        <taxon>Fungi</taxon>
        <taxon>Dikarya</taxon>
        <taxon>Ascomycota</taxon>
        <taxon>Pezizomycotina</taxon>
        <taxon>Sordariomycetes</taxon>
        <taxon>Hypocreomycetidae</taxon>
        <taxon>Hypocreales</taxon>
        <taxon>Nectriaceae</taxon>
        <taxon>Fusarium</taxon>
        <taxon>Fusarium concolor species complex</taxon>
    </lineage>
</organism>